<feature type="DNA-binding region" description="Homeobox" evidence="2">
    <location>
        <begin position="125"/>
        <end position="171"/>
    </location>
</feature>
<dbReference type="InterPro" id="IPR050649">
    <property type="entry name" value="Paired_Homeobox_TFs"/>
</dbReference>
<dbReference type="SMART" id="SM00389">
    <property type="entry name" value="HOX"/>
    <property type="match status" value="1"/>
</dbReference>
<dbReference type="AlphaFoldDB" id="A0ABD3TXC2"/>
<dbReference type="PROSITE" id="PS50803">
    <property type="entry name" value="OAR"/>
    <property type="match status" value="1"/>
</dbReference>
<evidence type="ECO:0000256" key="3">
    <source>
        <dbReference type="RuleBase" id="RU000682"/>
    </source>
</evidence>
<dbReference type="Pfam" id="PF00046">
    <property type="entry name" value="Homeodomain"/>
    <property type="match status" value="1"/>
</dbReference>
<name>A0ABD3TXC2_SINWO</name>
<dbReference type="SUPFAM" id="SSF46689">
    <property type="entry name" value="Homeodomain-like"/>
    <property type="match status" value="1"/>
</dbReference>
<protein>
    <recommendedName>
        <fullName evidence="9">Homeobox domain-containing protein</fullName>
    </recommendedName>
</protein>
<organism evidence="7 8">
    <name type="scientific">Sinanodonta woodiana</name>
    <name type="common">Chinese pond mussel</name>
    <name type="synonym">Anodonta woodiana</name>
    <dbReference type="NCBI Taxonomy" id="1069815"/>
    <lineage>
        <taxon>Eukaryota</taxon>
        <taxon>Metazoa</taxon>
        <taxon>Spiralia</taxon>
        <taxon>Lophotrochozoa</taxon>
        <taxon>Mollusca</taxon>
        <taxon>Bivalvia</taxon>
        <taxon>Autobranchia</taxon>
        <taxon>Heteroconchia</taxon>
        <taxon>Palaeoheterodonta</taxon>
        <taxon>Unionida</taxon>
        <taxon>Unionoidea</taxon>
        <taxon>Unionidae</taxon>
        <taxon>Unioninae</taxon>
        <taxon>Sinanodonta</taxon>
    </lineage>
</organism>
<evidence type="ECO:0000256" key="2">
    <source>
        <dbReference type="PROSITE-ProRule" id="PRU00108"/>
    </source>
</evidence>
<dbReference type="InterPro" id="IPR009057">
    <property type="entry name" value="Homeodomain-like_sf"/>
</dbReference>
<dbReference type="Proteomes" id="UP001634394">
    <property type="component" value="Unassembled WGS sequence"/>
</dbReference>
<dbReference type="GO" id="GO:0003677">
    <property type="term" value="F:DNA binding"/>
    <property type="evidence" value="ECO:0007669"/>
    <property type="project" value="UniProtKB-UniRule"/>
</dbReference>
<accession>A0ABD3TXC2</accession>
<evidence type="ECO:0000256" key="1">
    <source>
        <dbReference type="ARBA" id="ARBA00004123"/>
    </source>
</evidence>
<reference evidence="7 8" key="1">
    <citation type="submission" date="2024-11" db="EMBL/GenBank/DDBJ databases">
        <title>Chromosome-level genome assembly of the freshwater bivalve Anodonta woodiana.</title>
        <authorList>
            <person name="Chen X."/>
        </authorList>
    </citation>
    <scope>NUCLEOTIDE SEQUENCE [LARGE SCALE GENOMIC DNA]</scope>
    <source>
        <strain evidence="7">MN2024</strain>
        <tissue evidence="7">Gills</tissue>
    </source>
</reference>
<dbReference type="PANTHER" id="PTHR24329">
    <property type="entry name" value="HOMEOBOX PROTEIN ARISTALESS"/>
    <property type="match status" value="1"/>
</dbReference>
<dbReference type="CDD" id="cd00086">
    <property type="entry name" value="homeodomain"/>
    <property type="match status" value="1"/>
</dbReference>
<proteinExistence type="predicted"/>
<keyword evidence="2 3" id="KW-0539">Nucleus</keyword>
<sequence>MDVMKLKQYYKFSTKYSIDAILGDAQKDTAGSSCGDCGKKEWKDEIKYEKQSTDDVVIESDPVNSGALPYAETSSSSSDINIGNEPENVTSTSQDDSLSDDISLDLTMDKSGPSDTGKEELSAKRRRFRTTFSADQLKKLEEVFCLTHYPDVNMREELSQKTGIPEARVQKKNERLEGSTADDKLKVESTKLSPLALSIPPYPFYPFPFYNIFPPFPYAPSCYYGYTLPEPQRNGSIATLRMKAREHEAAIEMQYLYK</sequence>
<comment type="subcellular location">
    <subcellularLocation>
        <location evidence="1 2 3">Nucleus</location>
    </subcellularLocation>
</comment>
<dbReference type="InterPro" id="IPR003654">
    <property type="entry name" value="OAR_dom"/>
</dbReference>
<dbReference type="PANTHER" id="PTHR24329:SF543">
    <property type="entry name" value="FI01017P-RELATED"/>
    <property type="match status" value="1"/>
</dbReference>
<evidence type="ECO:0000259" key="6">
    <source>
        <dbReference type="PROSITE" id="PS50803"/>
    </source>
</evidence>
<evidence type="ECO:0000313" key="7">
    <source>
        <dbReference type="EMBL" id="KAL3841346.1"/>
    </source>
</evidence>
<dbReference type="GO" id="GO:0005634">
    <property type="term" value="C:nucleus"/>
    <property type="evidence" value="ECO:0007669"/>
    <property type="project" value="UniProtKB-SubCell"/>
</dbReference>
<gene>
    <name evidence="7" type="ORF">ACJMK2_019505</name>
</gene>
<keyword evidence="2 3" id="KW-0238">DNA-binding</keyword>
<keyword evidence="8" id="KW-1185">Reference proteome</keyword>
<feature type="domain" description="Homeobox" evidence="5">
    <location>
        <begin position="123"/>
        <end position="170"/>
    </location>
</feature>
<feature type="compositionally biased region" description="Polar residues" evidence="4">
    <location>
        <begin position="72"/>
        <end position="81"/>
    </location>
</feature>
<evidence type="ECO:0000259" key="5">
    <source>
        <dbReference type="PROSITE" id="PS50071"/>
    </source>
</evidence>
<dbReference type="InterPro" id="IPR001356">
    <property type="entry name" value="HD"/>
</dbReference>
<dbReference type="Gene3D" id="1.10.10.60">
    <property type="entry name" value="Homeodomain-like"/>
    <property type="match status" value="1"/>
</dbReference>
<dbReference type="PROSITE" id="PS50071">
    <property type="entry name" value="HOMEOBOX_2"/>
    <property type="match status" value="1"/>
</dbReference>
<feature type="region of interest" description="Disordered" evidence="4">
    <location>
        <begin position="49"/>
        <end position="122"/>
    </location>
</feature>
<evidence type="ECO:0000313" key="8">
    <source>
        <dbReference type="Proteomes" id="UP001634394"/>
    </source>
</evidence>
<comment type="caution">
    <text evidence="7">The sequence shown here is derived from an EMBL/GenBank/DDBJ whole genome shotgun (WGS) entry which is preliminary data.</text>
</comment>
<feature type="domain" description="OAR" evidence="6">
    <location>
        <begin position="235"/>
        <end position="248"/>
    </location>
</feature>
<evidence type="ECO:0000256" key="4">
    <source>
        <dbReference type="SAM" id="MobiDB-lite"/>
    </source>
</evidence>
<dbReference type="Pfam" id="PF03826">
    <property type="entry name" value="OAR"/>
    <property type="match status" value="1"/>
</dbReference>
<dbReference type="EMBL" id="JBJQND010000017">
    <property type="protein sequence ID" value="KAL3841346.1"/>
    <property type="molecule type" value="Genomic_DNA"/>
</dbReference>
<keyword evidence="2 3" id="KW-0371">Homeobox</keyword>
<evidence type="ECO:0008006" key="9">
    <source>
        <dbReference type="Google" id="ProtNLM"/>
    </source>
</evidence>